<reference evidence="1 2" key="1">
    <citation type="submission" date="2019-02" db="EMBL/GenBank/DDBJ databases">
        <title>Genomic Encyclopedia of Type Strains, Phase IV (KMG-IV): sequencing the most valuable type-strain genomes for metagenomic binning, comparative biology and taxonomic classification.</title>
        <authorList>
            <person name="Goeker M."/>
        </authorList>
    </citation>
    <scope>NUCLEOTIDE SEQUENCE [LARGE SCALE GENOMIC DNA]</scope>
    <source>
        <strain evidence="1 2">DSM 21056</strain>
    </source>
</reference>
<sequence length="158" mass="18003">MVKTSATAMIRRPSPVVFSFVVDDFVQNYPRWSPEVKSLKPLSEGPLVKGWRGRQMRVDQGRRTTTDFEVVALEPNEHIGFQGVKDPYYIDFWFTAEGDDVTRLTFRFELGQLGLAFRPFEKLITHAVQTGVDRVARNLKQLVESETPDTARAPSGEQ</sequence>
<accession>A0A4V6MHH1</accession>
<dbReference type="RefSeq" id="WP_130503772.1">
    <property type="nucleotide sequence ID" value="NZ_SHLI01000001.1"/>
</dbReference>
<gene>
    <name evidence="1" type="ORF">EV698_1837</name>
</gene>
<dbReference type="EMBL" id="SHLI01000001">
    <property type="protein sequence ID" value="RZU99545.1"/>
    <property type="molecule type" value="Genomic_DNA"/>
</dbReference>
<proteinExistence type="predicted"/>
<dbReference type="Proteomes" id="UP000292298">
    <property type="component" value="Unassembled WGS sequence"/>
</dbReference>
<dbReference type="SUPFAM" id="SSF55961">
    <property type="entry name" value="Bet v1-like"/>
    <property type="match status" value="1"/>
</dbReference>
<keyword evidence="2" id="KW-1185">Reference proteome</keyword>
<comment type="caution">
    <text evidence="1">The sequence shown here is derived from an EMBL/GenBank/DDBJ whole genome shotgun (WGS) entry which is preliminary data.</text>
</comment>
<dbReference type="Gene3D" id="3.30.530.20">
    <property type="match status" value="1"/>
</dbReference>
<protein>
    <submittedName>
        <fullName evidence="1">Polyketide cyclase/dehydrase/lipid transport protein</fullName>
    </submittedName>
</protein>
<dbReference type="OrthoDB" id="953281at2"/>
<organism evidence="1 2">
    <name type="scientific">Spiribacter vilamensis</name>
    <dbReference type="NCBI Taxonomy" id="531306"/>
    <lineage>
        <taxon>Bacteria</taxon>
        <taxon>Pseudomonadati</taxon>
        <taxon>Pseudomonadota</taxon>
        <taxon>Gammaproteobacteria</taxon>
        <taxon>Chromatiales</taxon>
        <taxon>Ectothiorhodospiraceae</taxon>
        <taxon>Spiribacter</taxon>
    </lineage>
</organism>
<name>A0A4V6MHH1_9GAMM</name>
<evidence type="ECO:0000313" key="2">
    <source>
        <dbReference type="Proteomes" id="UP000292298"/>
    </source>
</evidence>
<dbReference type="Pfam" id="PF10604">
    <property type="entry name" value="Polyketide_cyc2"/>
    <property type="match status" value="1"/>
</dbReference>
<dbReference type="InterPro" id="IPR019587">
    <property type="entry name" value="Polyketide_cyclase/dehydratase"/>
</dbReference>
<dbReference type="AlphaFoldDB" id="A0A4V6MHH1"/>
<evidence type="ECO:0000313" key="1">
    <source>
        <dbReference type="EMBL" id="RZU99545.1"/>
    </source>
</evidence>
<dbReference type="InterPro" id="IPR023393">
    <property type="entry name" value="START-like_dom_sf"/>
</dbReference>